<dbReference type="Gene3D" id="3.10.20.90">
    <property type="entry name" value="Phosphatidylinositol 3-kinase Catalytic Subunit, Chain A, domain 1"/>
    <property type="match status" value="1"/>
</dbReference>
<organism evidence="6 7">
    <name type="scientific">Scleropages formosus</name>
    <name type="common">Asian bonytongue</name>
    <name type="synonym">Osteoglossum formosum</name>
    <dbReference type="NCBI Taxonomy" id="113540"/>
    <lineage>
        <taxon>Eukaryota</taxon>
        <taxon>Metazoa</taxon>
        <taxon>Chordata</taxon>
        <taxon>Craniata</taxon>
        <taxon>Vertebrata</taxon>
        <taxon>Euteleostomi</taxon>
        <taxon>Actinopterygii</taxon>
        <taxon>Neopterygii</taxon>
        <taxon>Teleostei</taxon>
        <taxon>Osteoglossocephala</taxon>
        <taxon>Osteoglossomorpha</taxon>
        <taxon>Osteoglossiformes</taxon>
        <taxon>Osteoglossidae</taxon>
        <taxon>Scleropages</taxon>
    </lineage>
</organism>
<evidence type="ECO:0000256" key="3">
    <source>
        <dbReference type="ARBA" id="ARBA00039921"/>
    </source>
</evidence>
<dbReference type="Pfam" id="PF11976">
    <property type="entry name" value="Rad60-SLD"/>
    <property type="match status" value="1"/>
</dbReference>
<dbReference type="GO" id="GO:0005634">
    <property type="term" value="C:nucleus"/>
    <property type="evidence" value="ECO:0007669"/>
    <property type="project" value="UniProtKB-SubCell"/>
</dbReference>
<dbReference type="InterPro" id="IPR022617">
    <property type="entry name" value="Rad60/SUMO-like_dom"/>
</dbReference>
<feature type="domain" description="Rad60/SUMO-like" evidence="5">
    <location>
        <begin position="4"/>
        <end position="72"/>
    </location>
</feature>
<dbReference type="STRING" id="113540.ENSSFOP00015001943"/>
<protein>
    <recommendedName>
        <fullName evidence="3">NFATC2-interacting protein</fullName>
    </recommendedName>
    <alternativeName>
        <fullName evidence="4">Nuclear factor of activated T-cells, cytoplasmic 2-interacting protein</fullName>
    </alternativeName>
</protein>
<gene>
    <name evidence="6" type="ORF">Z043_113154</name>
</gene>
<name>A0A0P7V557_SCLFO</name>
<dbReference type="SUPFAM" id="SSF54236">
    <property type="entry name" value="Ubiquitin-like"/>
    <property type="match status" value="1"/>
</dbReference>
<dbReference type="InterPro" id="IPR029071">
    <property type="entry name" value="Ubiquitin-like_domsf"/>
</dbReference>
<evidence type="ECO:0000313" key="6">
    <source>
        <dbReference type="EMBL" id="KPP68189.1"/>
    </source>
</evidence>
<dbReference type="EMBL" id="JARO02004617">
    <property type="protein sequence ID" value="KPP68189.1"/>
    <property type="molecule type" value="Genomic_DNA"/>
</dbReference>
<evidence type="ECO:0000259" key="5">
    <source>
        <dbReference type="Pfam" id="PF11976"/>
    </source>
</evidence>
<sequence length="74" mass="8166">MITVRLQGKEKGSSQDYSLHKDAPLGSVLSQYLSRMTTGSKSKVRFLFDGSKVAESQTPSQLDMEDGDVIEVWA</sequence>
<evidence type="ECO:0000256" key="4">
    <source>
        <dbReference type="ARBA" id="ARBA00042764"/>
    </source>
</evidence>
<dbReference type="GO" id="GO:0045944">
    <property type="term" value="P:positive regulation of transcription by RNA polymerase II"/>
    <property type="evidence" value="ECO:0007669"/>
    <property type="project" value="TreeGrafter"/>
</dbReference>
<comment type="caution">
    <text evidence="6">The sequence shown here is derived from an EMBL/GenBank/DDBJ whole genome shotgun (WGS) entry which is preliminary data.</text>
</comment>
<dbReference type="Proteomes" id="UP000034805">
    <property type="component" value="Unassembled WGS sequence"/>
</dbReference>
<proteinExistence type="predicted"/>
<keyword evidence="2" id="KW-0539">Nucleus</keyword>
<comment type="subcellular location">
    <subcellularLocation>
        <location evidence="1">Nucleus</location>
    </subcellularLocation>
</comment>
<accession>A0A0P7V557</accession>
<dbReference type="PANTHER" id="PTHR47187:SF1">
    <property type="entry name" value="NFATC2-INTERACTING PROTEIN"/>
    <property type="match status" value="1"/>
</dbReference>
<evidence type="ECO:0000256" key="2">
    <source>
        <dbReference type="ARBA" id="ARBA00023242"/>
    </source>
</evidence>
<dbReference type="InterPro" id="IPR052324">
    <property type="entry name" value="NFATC2-Int_DNA_Repair"/>
</dbReference>
<evidence type="ECO:0000256" key="1">
    <source>
        <dbReference type="ARBA" id="ARBA00004123"/>
    </source>
</evidence>
<dbReference type="AlphaFoldDB" id="A0A0P7V557"/>
<evidence type="ECO:0000313" key="7">
    <source>
        <dbReference type="Proteomes" id="UP000034805"/>
    </source>
</evidence>
<dbReference type="PANTHER" id="PTHR47187">
    <property type="entry name" value="NFATC2-INTERACTING PROTEIN"/>
    <property type="match status" value="1"/>
</dbReference>
<reference evidence="6 7" key="1">
    <citation type="submission" date="2015-08" db="EMBL/GenBank/DDBJ databases">
        <title>The genome of the Asian arowana (Scleropages formosus).</title>
        <authorList>
            <person name="Tan M.H."/>
            <person name="Gan H.M."/>
            <person name="Croft L.J."/>
            <person name="Austin C.M."/>
        </authorList>
    </citation>
    <scope>NUCLEOTIDE SEQUENCE [LARGE SCALE GENOMIC DNA]</scope>
    <source>
        <strain evidence="6">Aro1</strain>
    </source>
</reference>